<accession>A0A1I2D883</accession>
<evidence type="ECO:0000259" key="2">
    <source>
        <dbReference type="Pfam" id="PF18557"/>
    </source>
</evidence>
<protein>
    <recommendedName>
        <fullName evidence="2">Anti-sigma factor NepR domain-containing protein</fullName>
    </recommendedName>
</protein>
<evidence type="ECO:0000256" key="1">
    <source>
        <dbReference type="SAM" id="MobiDB-lite"/>
    </source>
</evidence>
<dbReference type="Proteomes" id="UP000325289">
    <property type="component" value="Unassembled WGS sequence"/>
</dbReference>
<proteinExistence type="predicted"/>
<sequence length="65" mass="7395">MAQTRDKTKQAQVIDDNLKRVYQDMLNEDVPDRFLTLLDQLKEQEKSGADASESAPTQVRSARNS</sequence>
<dbReference type="EMBL" id="FOMS01000016">
    <property type="protein sequence ID" value="SFE76746.1"/>
    <property type="molecule type" value="Genomic_DNA"/>
</dbReference>
<keyword evidence="4" id="KW-1185">Reference proteome</keyword>
<evidence type="ECO:0000313" key="3">
    <source>
        <dbReference type="EMBL" id="SFE76746.1"/>
    </source>
</evidence>
<dbReference type="OrthoDB" id="7875342at2"/>
<dbReference type="InterPro" id="IPR041649">
    <property type="entry name" value="NepR"/>
</dbReference>
<gene>
    <name evidence="3" type="ORF">SAMN04515678_1164</name>
</gene>
<feature type="domain" description="Anti-sigma factor NepR" evidence="2">
    <location>
        <begin position="12"/>
        <end position="45"/>
    </location>
</feature>
<feature type="region of interest" description="Disordered" evidence="1">
    <location>
        <begin position="44"/>
        <end position="65"/>
    </location>
</feature>
<organism evidence="3 4">
    <name type="scientific">Roseivivax sediminis</name>
    <dbReference type="NCBI Taxonomy" id="936889"/>
    <lineage>
        <taxon>Bacteria</taxon>
        <taxon>Pseudomonadati</taxon>
        <taxon>Pseudomonadota</taxon>
        <taxon>Alphaproteobacteria</taxon>
        <taxon>Rhodobacterales</taxon>
        <taxon>Roseobacteraceae</taxon>
        <taxon>Roseivivax</taxon>
    </lineage>
</organism>
<dbReference type="AlphaFoldDB" id="A0A1I2D883"/>
<name>A0A1I2D883_9RHOB</name>
<feature type="compositionally biased region" description="Polar residues" evidence="1">
    <location>
        <begin position="54"/>
        <end position="65"/>
    </location>
</feature>
<evidence type="ECO:0000313" key="4">
    <source>
        <dbReference type="Proteomes" id="UP000325289"/>
    </source>
</evidence>
<dbReference type="RefSeq" id="WP_149758126.1">
    <property type="nucleotide sequence ID" value="NZ_FOMS01000016.1"/>
</dbReference>
<reference evidence="3 4" key="1">
    <citation type="submission" date="2016-10" db="EMBL/GenBank/DDBJ databases">
        <authorList>
            <person name="Varghese N."/>
            <person name="Submissions S."/>
        </authorList>
    </citation>
    <scope>NUCLEOTIDE SEQUENCE [LARGE SCALE GENOMIC DNA]</scope>
    <source>
        <strain evidence="4">YIM D21,KCTC 23444,ACCC 10710</strain>
    </source>
</reference>
<dbReference type="Pfam" id="PF18557">
    <property type="entry name" value="NepR"/>
    <property type="match status" value="1"/>
</dbReference>